<keyword evidence="6" id="KW-1185">Reference proteome</keyword>
<evidence type="ECO:0000259" key="4">
    <source>
        <dbReference type="PROSITE" id="PS50222"/>
    </source>
</evidence>
<keyword evidence="3" id="KW-0106">Calcium</keyword>
<evidence type="ECO:0000313" key="5">
    <source>
        <dbReference type="EMBL" id="WAQ95793.1"/>
    </source>
</evidence>
<dbReference type="Proteomes" id="UP001164746">
    <property type="component" value="Chromosome 2"/>
</dbReference>
<protein>
    <submittedName>
        <fullName evidence="5">CAPSL-like protein</fullName>
    </submittedName>
</protein>
<keyword evidence="2" id="KW-0677">Repeat</keyword>
<dbReference type="PANTHER" id="PTHR34524:SF6">
    <property type="entry name" value="CALCYPHOSINE LIKE"/>
    <property type="match status" value="1"/>
</dbReference>
<proteinExistence type="predicted"/>
<dbReference type="Gene3D" id="1.10.238.10">
    <property type="entry name" value="EF-hand"/>
    <property type="match status" value="2"/>
</dbReference>
<keyword evidence="1" id="KW-0479">Metal-binding</keyword>
<evidence type="ECO:0000313" key="6">
    <source>
        <dbReference type="Proteomes" id="UP001164746"/>
    </source>
</evidence>
<accession>A0ABY7DET1</accession>
<dbReference type="SMART" id="SM00054">
    <property type="entry name" value="EFh"/>
    <property type="match status" value="4"/>
</dbReference>
<dbReference type="CDD" id="cd00051">
    <property type="entry name" value="EFh"/>
    <property type="match status" value="1"/>
</dbReference>
<dbReference type="InterPro" id="IPR002048">
    <property type="entry name" value="EF_hand_dom"/>
</dbReference>
<dbReference type="PROSITE" id="PS50222">
    <property type="entry name" value="EF_HAND_2"/>
    <property type="match status" value="2"/>
</dbReference>
<evidence type="ECO:0000256" key="3">
    <source>
        <dbReference type="ARBA" id="ARBA00022837"/>
    </source>
</evidence>
<dbReference type="EMBL" id="CP111013">
    <property type="protein sequence ID" value="WAQ95793.1"/>
    <property type="molecule type" value="Genomic_DNA"/>
</dbReference>
<reference evidence="5" key="1">
    <citation type="submission" date="2022-11" db="EMBL/GenBank/DDBJ databases">
        <title>Centuries of genome instability and evolution in soft-shell clam transmissible cancer (bioRxiv).</title>
        <authorList>
            <person name="Hart S.F.M."/>
            <person name="Yonemitsu M.A."/>
            <person name="Giersch R.M."/>
            <person name="Beal B.F."/>
            <person name="Arriagada G."/>
            <person name="Davis B.W."/>
            <person name="Ostrander E.A."/>
            <person name="Goff S.P."/>
            <person name="Metzger M.J."/>
        </authorList>
    </citation>
    <scope>NUCLEOTIDE SEQUENCE</scope>
    <source>
        <strain evidence="5">MELC-2E11</strain>
        <tissue evidence="5">Siphon/mantle</tissue>
    </source>
</reference>
<dbReference type="PANTHER" id="PTHR34524">
    <property type="entry name" value="CALCYPHOSIN"/>
    <property type="match status" value="1"/>
</dbReference>
<organism evidence="5 6">
    <name type="scientific">Mya arenaria</name>
    <name type="common">Soft-shell clam</name>
    <dbReference type="NCBI Taxonomy" id="6604"/>
    <lineage>
        <taxon>Eukaryota</taxon>
        <taxon>Metazoa</taxon>
        <taxon>Spiralia</taxon>
        <taxon>Lophotrochozoa</taxon>
        <taxon>Mollusca</taxon>
        <taxon>Bivalvia</taxon>
        <taxon>Autobranchia</taxon>
        <taxon>Heteroconchia</taxon>
        <taxon>Euheterodonta</taxon>
        <taxon>Imparidentia</taxon>
        <taxon>Neoheterodontei</taxon>
        <taxon>Myida</taxon>
        <taxon>Myoidea</taxon>
        <taxon>Myidae</taxon>
        <taxon>Mya</taxon>
    </lineage>
</organism>
<gene>
    <name evidence="5" type="ORF">MAR_028483</name>
</gene>
<evidence type="ECO:0000256" key="1">
    <source>
        <dbReference type="ARBA" id="ARBA00022723"/>
    </source>
</evidence>
<dbReference type="SUPFAM" id="SSF47473">
    <property type="entry name" value="EF-hand"/>
    <property type="match status" value="1"/>
</dbReference>
<sequence length="212" mass="24563">MYRGFSTEKATMEDKVRSLIDNLRGQCLKRGVGGIRELSVVFRRMDVDFSKRLCYQEFEEGVKAYELIMTNEDIDLLFNTFDTNKNRQIDFLELVAKLRPPMCQARKNVVNQSFDRLDANQNGILELEDLKIVYSSNARKHPKYMSGEWTEEQVLRNFLDSIDTPGNPDGKVTREEFLNYYAGVSATVDDDSYFDLMMRACYGLPNKGEKTK</sequence>
<dbReference type="InterPro" id="IPR051581">
    <property type="entry name" value="Ca-bind"/>
</dbReference>
<dbReference type="InterPro" id="IPR011992">
    <property type="entry name" value="EF-hand-dom_pair"/>
</dbReference>
<feature type="domain" description="EF-hand" evidence="4">
    <location>
        <begin position="69"/>
        <end position="104"/>
    </location>
</feature>
<name>A0ABY7DET1_MYAAR</name>
<dbReference type="PROSITE" id="PS00018">
    <property type="entry name" value="EF_HAND_1"/>
    <property type="match status" value="2"/>
</dbReference>
<feature type="domain" description="EF-hand" evidence="4">
    <location>
        <begin position="105"/>
        <end position="140"/>
    </location>
</feature>
<dbReference type="InterPro" id="IPR018247">
    <property type="entry name" value="EF_Hand_1_Ca_BS"/>
</dbReference>
<evidence type="ECO:0000256" key="2">
    <source>
        <dbReference type="ARBA" id="ARBA00022737"/>
    </source>
</evidence>
<dbReference type="Pfam" id="PF13499">
    <property type="entry name" value="EF-hand_7"/>
    <property type="match status" value="2"/>
</dbReference>